<dbReference type="PANTHER" id="PTHR19143:SF458">
    <property type="entry name" value="FIBRINOGEN C-TERMINAL DOMAIN-CONTAINING PROTEIN-RELATED"/>
    <property type="match status" value="1"/>
</dbReference>
<dbReference type="EMBL" id="QCYY01001490">
    <property type="protein sequence ID" value="ROT77712.1"/>
    <property type="molecule type" value="Genomic_DNA"/>
</dbReference>
<evidence type="ECO:0000259" key="3">
    <source>
        <dbReference type="PROSITE" id="PS51406"/>
    </source>
</evidence>
<dbReference type="GO" id="GO:0005615">
    <property type="term" value="C:extracellular space"/>
    <property type="evidence" value="ECO:0007669"/>
    <property type="project" value="TreeGrafter"/>
</dbReference>
<evidence type="ECO:0000256" key="2">
    <source>
        <dbReference type="SAM" id="MobiDB-lite"/>
    </source>
</evidence>
<evidence type="ECO:0000313" key="4">
    <source>
        <dbReference type="EMBL" id="ROT77712.1"/>
    </source>
</evidence>
<accession>A0A423TMP9</accession>
<dbReference type="InterPro" id="IPR002181">
    <property type="entry name" value="Fibrinogen_a/b/g_C_dom"/>
</dbReference>
<dbReference type="PANTHER" id="PTHR19143">
    <property type="entry name" value="FIBRINOGEN/TENASCIN/ANGIOPOEITIN"/>
    <property type="match status" value="1"/>
</dbReference>
<dbReference type="InterPro" id="IPR036056">
    <property type="entry name" value="Fibrinogen-like_C"/>
</dbReference>
<sequence>MSPVQDKLSSEESGGREAGRGEGLPLPFVHSVHLPLERRVCVCSSSVSPLAVNIGEPSANHGRDGAPAQVHAGECAQHGLRDNSANRHRGATASWGMPSPAIAPSVCGIVPDDLRDTMSEVRRAILDAERQRRRPRHCRDLQLDGDSASGVRRVFPFRDSPDAAATVYCDQETDGGGWTVFQRRLKLPEMRVDLTDYEGNAKWAKYGLFHLGDASTKYRLQVGRYNGTAGDGFGSGRHNGHPFTTHDNDNDGDGGNCAAKYRGAWWYDKCHISNLNGFPYEGEHESYADGIEWQPWRGYHYSLKTTAMMIRPAF</sequence>
<organism evidence="4 5">
    <name type="scientific">Penaeus vannamei</name>
    <name type="common">Whiteleg shrimp</name>
    <name type="synonym">Litopenaeus vannamei</name>
    <dbReference type="NCBI Taxonomy" id="6689"/>
    <lineage>
        <taxon>Eukaryota</taxon>
        <taxon>Metazoa</taxon>
        <taxon>Ecdysozoa</taxon>
        <taxon>Arthropoda</taxon>
        <taxon>Crustacea</taxon>
        <taxon>Multicrustacea</taxon>
        <taxon>Malacostraca</taxon>
        <taxon>Eumalacostraca</taxon>
        <taxon>Eucarida</taxon>
        <taxon>Decapoda</taxon>
        <taxon>Dendrobranchiata</taxon>
        <taxon>Penaeoidea</taxon>
        <taxon>Penaeidae</taxon>
        <taxon>Penaeus</taxon>
    </lineage>
</organism>
<dbReference type="PROSITE" id="PS00514">
    <property type="entry name" value="FIBRINOGEN_C_1"/>
    <property type="match status" value="1"/>
</dbReference>
<reference evidence="4 5" key="2">
    <citation type="submission" date="2019-01" db="EMBL/GenBank/DDBJ databases">
        <title>The decoding of complex shrimp genome reveals the adaptation for benthos swimmer, frequently molting mechanism and breeding impact on genome.</title>
        <authorList>
            <person name="Sun Y."/>
            <person name="Gao Y."/>
            <person name="Yu Y."/>
        </authorList>
    </citation>
    <scope>NUCLEOTIDE SEQUENCE [LARGE SCALE GENOMIC DNA]</scope>
    <source>
        <tissue evidence="4">Muscle</tissue>
    </source>
</reference>
<dbReference type="SUPFAM" id="SSF56496">
    <property type="entry name" value="Fibrinogen C-terminal domain-like"/>
    <property type="match status" value="1"/>
</dbReference>
<feature type="domain" description="Fibrinogen C-terminal" evidence="3">
    <location>
        <begin position="189"/>
        <end position="314"/>
    </location>
</feature>
<keyword evidence="1" id="KW-1015">Disulfide bond</keyword>
<feature type="domain" description="Fibrinogen C-terminal" evidence="3">
    <location>
        <begin position="129"/>
        <end position="184"/>
    </location>
</feature>
<dbReference type="Proteomes" id="UP000283509">
    <property type="component" value="Unassembled WGS sequence"/>
</dbReference>
<reference evidence="4 5" key="1">
    <citation type="submission" date="2018-04" db="EMBL/GenBank/DDBJ databases">
        <authorList>
            <person name="Zhang X."/>
            <person name="Yuan J."/>
            <person name="Li F."/>
            <person name="Xiang J."/>
        </authorList>
    </citation>
    <scope>NUCLEOTIDE SEQUENCE [LARGE SCALE GENOMIC DNA]</scope>
    <source>
        <tissue evidence="4">Muscle</tissue>
    </source>
</reference>
<name>A0A423TMP9_PENVA</name>
<dbReference type="SMART" id="SM00186">
    <property type="entry name" value="FBG"/>
    <property type="match status" value="1"/>
</dbReference>
<gene>
    <name evidence="4" type="ORF">C7M84_003608</name>
</gene>
<evidence type="ECO:0000313" key="5">
    <source>
        <dbReference type="Proteomes" id="UP000283509"/>
    </source>
</evidence>
<dbReference type="InterPro" id="IPR050373">
    <property type="entry name" value="Fibrinogen_C-term_domain"/>
</dbReference>
<comment type="caution">
    <text evidence="4">The sequence shown here is derived from an EMBL/GenBank/DDBJ whole genome shotgun (WGS) entry which is preliminary data.</text>
</comment>
<proteinExistence type="predicted"/>
<dbReference type="AlphaFoldDB" id="A0A423TMP9"/>
<dbReference type="Pfam" id="PF00147">
    <property type="entry name" value="Fibrinogen_C"/>
    <property type="match status" value="2"/>
</dbReference>
<protein>
    <submittedName>
        <fullName evidence="4">FreD</fullName>
    </submittedName>
</protein>
<feature type="region of interest" description="Disordered" evidence="2">
    <location>
        <begin position="1"/>
        <end position="25"/>
    </location>
</feature>
<dbReference type="Gene3D" id="3.90.215.10">
    <property type="entry name" value="Gamma Fibrinogen, chain A, domain 1"/>
    <property type="match status" value="2"/>
</dbReference>
<evidence type="ECO:0000256" key="1">
    <source>
        <dbReference type="ARBA" id="ARBA00023157"/>
    </source>
</evidence>
<dbReference type="OrthoDB" id="6425181at2759"/>
<dbReference type="PROSITE" id="PS51406">
    <property type="entry name" value="FIBRINOGEN_C_2"/>
    <property type="match status" value="2"/>
</dbReference>
<feature type="compositionally biased region" description="Basic and acidic residues" evidence="2">
    <location>
        <begin position="8"/>
        <end position="20"/>
    </location>
</feature>
<dbReference type="InterPro" id="IPR020837">
    <property type="entry name" value="Fibrinogen_CS"/>
</dbReference>
<dbReference type="InterPro" id="IPR014716">
    <property type="entry name" value="Fibrinogen_a/b/g_C_1"/>
</dbReference>
<dbReference type="NCBIfam" id="NF040941">
    <property type="entry name" value="GGGWT_bact"/>
    <property type="match status" value="1"/>
</dbReference>
<keyword evidence="5" id="KW-1185">Reference proteome</keyword>